<evidence type="ECO:0000313" key="12">
    <source>
        <dbReference type="Proteomes" id="UP000032180"/>
    </source>
</evidence>
<feature type="region of interest" description="Disordered" evidence="7">
    <location>
        <begin position="103"/>
        <end position="125"/>
    </location>
</feature>
<evidence type="ECO:0000259" key="9">
    <source>
        <dbReference type="Pfam" id="PF18052"/>
    </source>
</evidence>
<keyword evidence="5" id="KW-0611">Plant defense</keyword>
<evidence type="ECO:0000259" key="10">
    <source>
        <dbReference type="Pfam" id="PF25019"/>
    </source>
</evidence>
<evidence type="ECO:0000256" key="4">
    <source>
        <dbReference type="ARBA" id="ARBA00022741"/>
    </source>
</evidence>
<dbReference type="Gene3D" id="1.10.10.10">
    <property type="entry name" value="Winged helix-like DNA-binding domain superfamily/Winged helix DNA-binding domain"/>
    <property type="match status" value="1"/>
</dbReference>
<dbReference type="InterPro" id="IPR027417">
    <property type="entry name" value="P-loop_NTPase"/>
</dbReference>
<feature type="domain" description="NB-ARC" evidence="8">
    <location>
        <begin position="230"/>
        <end position="403"/>
    </location>
</feature>
<dbReference type="PANTHER" id="PTHR36766">
    <property type="entry name" value="PLANT BROAD-SPECTRUM MILDEW RESISTANCE PROTEIN RPW8"/>
    <property type="match status" value="1"/>
</dbReference>
<feature type="domain" description="R13L1/DRL21-like LRR repeat region" evidence="10">
    <location>
        <begin position="572"/>
        <end position="698"/>
    </location>
</feature>
<dbReference type="GO" id="GO:0051707">
    <property type="term" value="P:response to other organism"/>
    <property type="evidence" value="ECO:0007669"/>
    <property type="project" value="UniProtKB-ARBA"/>
</dbReference>
<comment type="similarity">
    <text evidence="1">Belongs to the disease resistance NB-LRR family.</text>
</comment>
<dbReference type="Gene3D" id="3.80.10.10">
    <property type="entry name" value="Ribonuclease Inhibitor"/>
    <property type="match status" value="4"/>
</dbReference>
<dbReference type="SUPFAM" id="SSF52058">
    <property type="entry name" value="L domain-like"/>
    <property type="match status" value="2"/>
</dbReference>
<dbReference type="Pfam" id="PF18052">
    <property type="entry name" value="Rx_N"/>
    <property type="match status" value="1"/>
</dbReference>
<keyword evidence="6" id="KW-0067">ATP-binding</keyword>
<keyword evidence="2" id="KW-0433">Leucine-rich repeat</keyword>
<reference evidence="12" key="2">
    <citation type="submission" date="2013-12" db="EMBL/GenBank/DDBJ databases">
        <authorList>
            <person name="Yu Y."/>
            <person name="Lee S."/>
            <person name="de Baynast K."/>
            <person name="Wissotski M."/>
            <person name="Liu L."/>
            <person name="Talag J."/>
            <person name="Goicoechea J."/>
            <person name="Angelova A."/>
            <person name="Jetty R."/>
            <person name="Kudrna D."/>
            <person name="Golser W."/>
            <person name="Rivera L."/>
            <person name="Zhang J."/>
            <person name="Wing R."/>
        </authorList>
    </citation>
    <scope>NUCLEOTIDE SEQUENCE</scope>
</reference>
<evidence type="ECO:0000256" key="2">
    <source>
        <dbReference type="ARBA" id="ARBA00022614"/>
    </source>
</evidence>
<dbReference type="Proteomes" id="UP000032180">
    <property type="component" value="Chromosome 4"/>
</dbReference>
<dbReference type="Pfam" id="PF00931">
    <property type="entry name" value="NB-ARC"/>
    <property type="match status" value="1"/>
</dbReference>
<dbReference type="Gene3D" id="1.10.8.430">
    <property type="entry name" value="Helical domain of apoptotic protease-activating factors"/>
    <property type="match status" value="1"/>
</dbReference>
<evidence type="ECO:0000259" key="8">
    <source>
        <dbReference type="Pfam" id="PF00931"/>
    </source>
</evidence>
<dbReference type="GO" id="GO:0006952">
    <property type="term" value="P:defense response"/>
    <property type="evidence" value="ECO:0007669"/>
    <property type="project" value="UniProtKB-KW"/>
</dbReference>
<reference evidence="11 12" key="1">
    <citation type="submission" date="2012-08" db="EMBL/GenBank/DDBJ databases">
        <title>Oryza genome evolution.</title>
        <authorList>
            <person name="Wing R.A."/>
        </authorList>
    </citation>
    <scope>NUCLEOTIDE SEQUENCE</scope>
</reference>
<accession>A0A0D9W3S1</accession>
<dbReference type="InterPro" id="IPR036388">
    <property type="entry name" value="WH-like_DNA-bd_sf"/>
</dbReference>
<dbReference type="EnsemblPlants" id="LPERR04G05900.1">
    <property type="protein sequence ID" value="LPERR04G05900.1"/>
    <property type="gene ID" value="LPERR04G05900"/>
</dbReference>
<organism evidence="11 12">
    <name type="scientific">Leersia perrieri</name>
    <dbReference type="NCBI Taxonomy" id="77586"/>
    <lineage>
        <taxon>Eukaryota</taxon>
        <taxon>Viridiplantae</taxon>
        <taxon>Streptophyta</taxon>
        <taxon>Embryophyta</taxon>
        <taxon>Tracheophyta</taxon>
        <taxon>Spermatophyta</taxon>
        <taxon>Magnoliopsida</taxon>
        <taxon>Liliopsida</taxon>
        <taxon>Poales</taxon>
        <taxon>Poaceae</taxon>
        <taxon>BOP clade</taxon>
        <taxon>Oryzoideae</taxon>
        <taxon>Oryzeae</taxon>
        <taxon>Oryzinae</taxon>
        <taxon>Leersia</taxon>
    </lineage>
</organism>
<reference evidence="11" key="3">
    <citation type="submission" date="2015-04" db="UniProtKB">
        <authorList>
            <consortium name="EnsemblPlants"/>
        </authorList>
    </citation>
    <scope>IDENTIFICATION</scope>
</reference>
<evidence type="ECO:0000256" key="5">
    <source>
        <dbReference type="ARBA" id="ARBA00022821"/>
    </source>
</evidence>
<feature type="domain" description="Disease resistance N-terminal" evidence="9">
    <location>
        <begin position="29"/>
        <end position="103"/>
    </location>
</feature>
<feature type="compositionally biased region" description="Low complexity" evidence="7">
    <location>
        <begin position="115"/>
        <end position="125"/>
    </location>
</feature>
<evidence type="ECO:0000256" key="3">
    <source>
        <dbReference type="ARBA" id="ARBA00022737"/>
    </source>
</evidence>
<dbReference type="SUPFAM" id="SSF52540">
    <property type="entry name" value="P-loop containing nucleoside triphosphate hydrolases"/>
    <property type="match status" value="1"/>
</dbReference>
<dbReference type="Pfam" id="PF25019">
    <property type="entry name" value="LRR_R13L1-DRL21"/>
    <property type="match status" value="1"/>
</dbReference>
<name>A0A0D9W3S1_9ORYZ</name>
<dbReference type="PANTHER" id="PTHR36766:SF64">
    <property type="entry name" value="OS12G0206100 PROTEIN"/>
    <property type="match status" value="1"/>
</dbReference>
<dbReference type="GO" id="GO:0043531">
    <property type="term" value="F:ADP binding"/>
    <property type="evidence" value="ECO:0007669"/>
    <property type="project" value="InterPro"/>
</dbReference>
<sequence>MMGLVGNVVDAAIGCLVQGILESFFTKHMEVWIREVELDEDVDKLEFEMRHAEMVLSASGGRKIDNKPLAQSLDGVRELLYDAEDVTDELDYYRLQQQIEQGKGCSAGTGNNPEASCASSSTPSSPHQLVFSARSQIISWVSSERKRKQEEEEQTDSIMLPHETKLDISKRINGIANNLHKFCNSIQGFLQLDISRLVSTPNQRQRGVRNTRLTTSLPIEPKVYGRDADRNMVIELLLNEGSSDLCVLPIVGIGGIGKTTLARYVYRDQRVINHFDLQMWICVSTNFNEVRLTLEILEHVCKDRQEYRDVSNFNVLQEILLKNIREKIFLLILDDMWEDKDKSGWNKLLAPLKCNQVSGCMVLATTRRNSVAEMIGTLSPFQISGLDEKEFWLFFKTCAFGNENYEGHPSLQSIGQQIIKALKGCPLAAQSVGALLNRNISYEHWRTVQDKWKYLQVKDDDIIPILKLSYDYLPFCLQRCFSYCSMFPEDHQFKGETLVQAWISQNFVQCEDTVFNVGIYGTFSVPTGTNNLVSLRHLIAGNEVHYAINCVGTMTSLQELKFKVKNIGGFEIRQLRCMNELVMLGISQIANIRTKEEASGARLIDKEHLKELSLSWSCGNIGLEPEKTKEVLEGLQPHHNLKTICIIGYNGPNSPTWLSSNLSVTSLQSIHLENCSEWQTLRSLEMLPLLRKLKLVKMPNLVEVSFPSLEELILVEMPKLEKCFGYGTELTADLRVLIIKDCPQVKEFSPFQCYSYFGAEKWFPSLSELVIGCCPHISKWEIFPLREMQSLKKLELIDMHAVRELLVPSLDELVLIKMPRLEYCTGLTASPPLQISTSQVYQKEWLSSLRKLTIHDCPCLIVSHPLPPSDMMSHLSIKGIPTVSNMEKKIGFTIKSNDLIMLDDKILAFQKLRGVGSLRIEDCPNLVSISNEGINQLTRLEGLRIKNCPNLVLPNRLVLPSLRFLTVQACGATGSWLTQMLSHVQSLDELELCDCAQIKSLSFSQPAGVKGNSSLASAMTPSPRDEQLLKLPSIMLSSLRLLTISDCPDLEFSGEEGALQGYTSLKHLRIRRCPKLIPLLVSGKGDVGSLPPSLRSFHIDMSPVLSAAWDLKLKELEQSGSLIPRPPLSLEILYISNLTDKVQSRLLSCLPTIRKLLIRESPELTSIQLGYSKALRELGLIDCQSLASIEGFGSLTNLCCITVYDSPGLPRCLELLPQQQGASEILSRLGKLRVDDGSVLTMSLCKHLTSLTWICFWPEHKKRGATMMGLTEEQERALQLLTTLNRLNFWYFPNLLSLPSNLSRLTSLKMLDITGCPRVTRLPEMGLPPSLTELSVHWCSEELHMQCRMEATEKLKVLIDGICVD</sequence>
<protein>
    <recommendedName>
        <fullName evidence="13">NB-ARC domain-containing protein</fullName>
    </recommendedName>
</protein>
<dbReference type="GO" id="GO:0005524">
    <property type="term" value="F:ATP binding"/>
    <property type="evidence" value="ECO:0007669"/>
    <property type="project" value="UniProtKB-KW"/>
</dbReference>
<dbReference type="Gramene" id="LPERR04G05900.1">
    <property type="protein sequence ID" value="LPERR04G05900.1"/>
    <property type="gene ID" value="LPERR04G05900"/>
</dbReference>
<dbReference type="InterPro" id="IPR042197">
    <property type="entry name" value="Apaf_helical"/>
</dbReference>
<keyword evidence="12" id="KW-1185">Reference proteome</keyword>
<dbReference type="InterPro" id="IPR002182">
    <property type="entry name" value="NB-ARC"/>
</dbReference>
<dbReference type="Gene3D" id="3.40.50.300">
    <property type="entry name" value="P-loop containing nucleotide triphosphate hydrolases"/>
    <property type="match status" value="1"/>
</dbReference>
<dbReference type="HOGENOM" id="CLU_000837_8_4_1"/>
<evidence type="ECO:0000256" key="6">
    <source>
        <dbReference type="ARBA" id="ARBA00022840"/>
    </source>
</evidence>
<dbReference type="PRINTS" id="PR00364">
    <property type="entry name" value="DISEASERSIST"/>
</dbReference>
<evidence type="ECO:0000256" key="7">
    <source>
        <dbReference type="SAM" id="MobiDB-lite"/>
    </source>
</evidence>
<evidence type="ECO:0000313" key="11">
    <source>
        <dbReference type="EnsemblPlants" id="LPERR04G05900.1"/>
    </source>
</evidence>
<evidence type="ECO:0008006" key="13">
    <source>
        <dbReference type="Google" id="ProtNLM"/>
    </source>
</evidence>
<dbReference type="InterPro" id="IPR056789">
    <property type="entry name" value="LRR_R13L1-DRL21"/>
</dbReference>
<proteinExistence type="inferred from homology"/>
<keyword evidence="3" id="KW-0677">Repeat</keyword>
<dbReference type="InterPro" id="IPR041118">
    <property type="entry name" value="Rx_N"/>
</dbReference>
<keyword evidence="4" id="KW-0547">Nucleotide-binding</keyword>
<evidence type="ECO:0000256" key="1">
    <source>
        <dbReference type="ARBA" id="ARBA00008894"/>
    </source>
</evidence>
<dbReference type="STRING" id="77586.A0A0D9W3S1"/>
<dbReference type="eggNOG" id="KOG4658">
    <property type="taxonomic scope" value="Eukaryota"/>
</dbReference>
<dbReference type="InterPro" id="IPR032675">
    <property type="entry name" value="LRR_dom_sf"/>
</dbReference>